<keyword evidence="1" id="KW-0812">Transmembrane</keyword>
<protein>
    <submittedName>
        <fullName evidence="2">Uncharacterized protein</fullName>
    </submittedName>
</protein>
<dbReference type="VEuPathDB" id="VectorBase:GBRI034880"/>
<feature type="transmembrane region" description="Helical" evidence="1">
    <location>
        <begin position="51"/>
        <end position="70"/>
    </location>
</feature>
<organism evidence="2 3">
    <name type="scientific">Glossina brevipalpis</name>
    <dbReference type="NCBI Taxonomy" id="37001"/>
    <lineage>
        <taxon>Eukaryota</taxon>
        <taxon>Metazoa</taxon>
        <taxon>Ecdysozoa</taxon>
        <taxon>Arthropoda</taxon>
        <taxon>Hexapoda</taxon>
        <taxon>Insecta</taxon>
        <taxon>Pterygota</taxon>
        <taxon>Neoptera</taxon>
        <taxon>Endopterygota</taxon>
        <taxon>Diptera</taxon>
        <taxon>Brachycera</taxon>
        <taxon>Muscomorpha</taxon>
        <taxon>Hippoboscoidea</taxon>
        <taxon>Glossinidae</taxon>
        <taxon>Glossina</taxon>
    </lineage>
</organism>
<dbReference type="EnsemblMetazoa" id="GBRI034880-RA">
    <property type="protein sequence ID" value="GBRI034880-PA"/>
    <property type="gene ID" value="GBRI034880"/>
</dbReference>
<dbReference type="Proteomes" id="UP000091820">
    <property type="component" value="Unassembled WGS sequence"/>
</dbReference>
<keyword evidence="1" id="KW-0472">Membrane</keyword>
<accession>A0A1A9WWD2</accession>
<proteinExistence type="predicted"/>
<sequence>MPLNMASTDRSTEFKISPPTRYKMKLVPSQQVHMYLEAESRLLFQKQKTRMVYMAVSFLPITAGILISRFKIKEAQFELHLSIKYIEMEIAFIPEVILYNKNVFNTDNMYSHRENIKNFENISNEIQI</sequence>
<name>A0A1A9WWD2_9MUSC</name>
<evidence type="ECO:0000256" key="1">
    <source>
        <dbReference type="SAM" id="Phobius"/>
    </source>
</evidence>
<dbReference type="AlphaFoldDB" id="A0A1A9WWD2"/>
<keyword evidence="3" id="KW-1185">Reference proteome</keyword>
<reference evidence="2" key="2">
    <citation type="submission" date="2020-05" db="UniProtKB">
        <authorList>
            <consortium name="EnsemblMetazoa"/>
        </authorList>
    </citation>
    <scope>IDENTIFICATION</scope>
    <source>
        <strain evidence="2">IAEA</strain>
    </source>
</reference>
<keyword evidence="1" id="KW-1133">Transmembrane helix</keyword>
<evidence type="ECO:0000313" key="3">
    <source>
        <dbReference type="Proteomes" id="UP000091820"/>
    </source>
</evidence>
<reference evidence="3" key="1">
    <citation type="submission" date="2014-03" db="EMBL/GenBank/DDBJ databases">
        <authorList>
            <person name="Aksoy S."/>
            <person name="Warren W."/>
            <person name="Wilson R.K."/>
        </authorList>
    </citation>
    <scope>NUCLEOTIDE SEQUENCE [LARGE SCALE GENOMIC DNA]</scope>
    <source>
        <strain evidence="3">IAEA</strain>
    </source>
</reference>
<evidence type="ECO:0000313" key="2">
    <source>
        <dbReference type="EnsemblMetazoa" id="GBRI034880-PA"/>
    </source>
</evidence>